<comment type="similarity">
    <text evidence="1">Belongs to the thioredoxin family.</text>
</comment>
<evidence type="ECO:0000313" key="16">
    <source>
        <dbReference type="Proteomes" id="UP000487596"/>
    </source>
</evidence>
<dbReference type="AlphaFoldDB" id="A0A174BID8"/>
<dbReference type="PANTHER" id="PTHR45663:SF11">
    <property type="entry name" value="GEO12009P1"/>
    <property type="match status" value="1"/>
</dbReference>
<evidence type="ECO:0000313" key="12">
    <source>
        <dbReference type="EMBL" id="SFM45441.1"/>
    </source>
</evidence>
<sequence>MKQIKSLLSVFVLTLAATACAGNSGENKKSNEPTKEDNKMEVVALNKADFLKKVYNYEANPNDWKFEGSRPAIVDFYATWCGPCKVMHPILEELSKEYSGKVDIYQIDVDKEQELAAAFGIRSIPTLLMIPMKEEPRIMQGAMPKDQLKKAIDEFLLKQNNEAKQ</sequence>
<dbReference type="Pfam" id="PF00085">
    <property type="entry name" value="Thioredoxin"/>
    <property type="match status" value="1"/>
</dbReference>
<evidence type="ECO:0000313" key="15">
    <source>
        <dbReference type="Proteomes" id="UP000438288"/>
    </source>
</evidence>
<dbReference type="InterPro" id="IPR005746">
    <property type="entry name" value="Thioredoxin"/>
</dbReference>
<dbReference type="EMBL" id="WDEH01000001">
    <property type="protein sequence ID" value="KAB6143646.1"/>
    <property type="molecule type" value="Genomic_DNA"/>
</dbReference>
<dbReference type="InterPro" id="IPR036249">
    <property type="entry name" value="Thioredoxin-like_sf"/>
</dbReference>
<evidence type="ECO:0000259" key="8">
    <source>
        <dbReference type="PROSITE" id="PS51352"/>
    </source>
</evidence>
<name>A0A174BID8_9BACE</name>
<dbReference type="PRINTS" id="PR00421">
    <property type="entry name" value="THIOREDOXIN"/>
</dbReference>
<dbReference type="Proteomes" id="UP000183040">
    <property type="component" value="Unassembled WGS sequence"/>
</dbReference>
<dbReference type="PANTHER" id="PTHR45663">
    <property type="entry name" value="GEO12009P1"/>
    <property type="match status" value="1"/>
</dbReference>
<reference evidence="12 13" key="1">
    <citation type="submission" date="2016-10" db="EMBL/GenBank/DDBJ databases">
        <authorList>
            <person name="de Groot N.N."/>
        </authorList>
    </citation>
    <scope>NUCLEOTIDE SEQUENCE [LARGE SCALE GENOMIC DNA]</scope>
    <source>
        <strain evidence="12">NLAE-zl-C202</strain>
        <strain evidence="11 13">NLAE-zl-G339</strain>
    </source>
</reference>
<dbReference type="EMBL" id="FOUM01000005">
    <property type="protein sequence ID" value="SFM45441.1"/>
    <property type="molecule type" value="Genomic_DNA"/>
</dbReference>
<dbReference type="GO" id="GO:0005829">
    <property type="term" value="C:cytosol"/>
    <property type="evidence" value="ECO:0007669"/>
    <property type="project" value="TreeGrafter"/>
</dbReference>
<evidence type="ECO:0000313" key="9">
    <source>
        <dbReference type="EMBL" id="KAB6143646.1"/>
    </source>
</evidence>
<feature type="chain" id="PRO_5014251000" description="Thioredoxin" evidence="7">
    <location>
        <begin position="22"/>
        <end position="165"/>
    </location>
</feature>
<dbReference type="GO" id="GO:0045454">
    <property type="term" value="P:cell redox homeostasis"/>
    <property type="evidence" value="ECO:0007669"/>
    <property type="project" value="TreeGrafter"/>
</dbReference>
<dbReference type="PROSITE" id="PS00194">
    <property type="entry name" value="THIOREDOXIN_1"/>
    <property type="match status" value="1"/>
</dbReference>
<dbReference type="InterPro" id="IPR013766">
    <property type="entry name" value="Thioredoxin_domain"/>
</dbReference>
<keyword evidence="7" id="KW-0732">Signal</keyword>
<dbReference type="EMBL" id="FNRP01000005">
    <property type="protein sequence ID" value="SEA37698.1"/>
    <property type="molecule type" value="Genomic_DNA"/>
</dbReference>
<dbReference type="SUPFAM" id="SSF52833">
    <property type="entry name" value="Thioredoxin-like"/>
    <property type="match status" value="1"/>
</dbReference>
<feature type="domain" description="Thioredoxin" evidence="8">
    <location>
        <begin position="34"/>
        <end position="157"/>
    </location>
</feature>
<evidence type="ECO:0000313" key="13">
    <source>
        <dbReference type="Proteomes" id="UP000183040"/>
    </source>
</evidence>
<keyword evidence="5" id="KW-0676">Redox-active center</keyword>
<evidence type="ECO:0000256" key="3">
    <source>
        <dbReference type="ARBA" id="ARBA00022982"/>
    </source>
</evidence>
<dbReference type="Proteomes" id="UP000487596">
    <property type="component" value="Unassembled WGS sequence"/>
</dbReference>
<organism evidence="12 14">
    <name type="scientific">Bacteroides xylanisolvens</name>
    <dbReference type="NCBI Taxonomy" id="371601"/>
    <lineage>
        <taxon>Bacteria</taxon>
        <taxon>Pseudomonadati</taxon>
        <taxon>Bacteroidota</taxon>
        <taxon>Bacteroidia</taxon>
        <taxon>Bacteroidales</taxon>
        <taxon>Bacteroidaceae</taxon>
        <taxon>Bacteroides</taxon>
    </lineage>
</organism>
<evidence type="ECO:0000313" key="14">
    <source>
        <dbReference type="Proteomes" id="UP000183766"/>
    </source>
</evidence>
<dbReference type="NCBIfam" id="TIGR01068">
    <property type="entry name" value="thioredoxin"/>
    <property type="match status" value="1"/>
</dbReference>
<keyword evidence="2" id="KW-0813">Transport</keyword>
<feature type="signal peptide" evidence="7">
    <location>
        <begin position="1"/>
        <end position="21"/>
    </location>
</feature>
<dbReference type="PROSITE" id="PS51257">
    <property type="entry name" value="PROKAR_LIPOPROTEIN"/>
    <property type="match status" value="1"/>
</dbReference>
<dbReference type="FunFam" id="3.40.30.10:FF:000229">
    <property type="entry name" value="Thioredoxin (TRX)"/>
    <property type="match status" value="1"/>
</dbReference>
<dbReference type="Gene3D" id="3.40.30.10">
    <property type="entry name" value="Glutaredoxin"/>
    <property type="match status" value="1"/>
</dbReference>
<accession>A0A174BID8</accession>
<evidence type="ECO:0000256" key="6">
    <source>
        <dbReference type="NCBIfam" id="TIGR01068"/>
    </source>
</evidence>
<dbReference type="Proteomes" id="UP000438288">
    <property type="component" value="Unassembled WGS sequence"/>
</dbReference>
<reference evidence="14" key="2">
    <citation type="submission" date="2016-10" db="EMBL/GenBank/DDBJ databases">
        <authorList>
            <person name="Varghese N."/>
            <person name="Submissions S."/>
        </authorList>
    </citation>
    <scope>NUCLEOTIDE SEQUENCE [LARGE SCALE GENOMIC DNA]</scope>
    <source>
        <strain evidence="14">NLAE-zl-C202</strain>
    </source>
</reference>
<dbReference type="Proteomes" id="UP000183766">
    <property type="component" value="Unassembled WGS sequence"/>
</dbReference>
<dbReference type="EMBL" id="WDCP01000060">
    <property type="protein sequence ID" value="KAB6337233.1"/>
    <property type="molecule type" value="Genomic_DNA"/>
</dbReference>
<evidence type="ECO:0000256" key="7">
    <source>
        <dbReference type="SAM" id="SignalP"/>
    </source>
</evidence>
<dbReference type="GO" id="GO:0015035">
    <property type="term" value="F:protein-disulfide reductase activity"/>
    <property type="evidence" value="ECO:0007669"/>
    <property type="project" value="UniProtKB-UniRule"/>
</dbReference>
<proteinExistence type="inferred from homology"/>
<evidence type="ECO:0000313" key="11">
    <source>
        <dbReference type="EMBL" id="SEA37698.1"/>
    </source>
</evidence>
<dbReference type="CDD" id="cd02947">
    <property type="entry name" value="TRX_family"/>
    <property type="match status" value="1"/>
</dbReference>
<gene>
    <name evidence="9" type="primary">trxA</name>
    <name evidence="9" type="ORF">GA424_00480</name>
    <name evidence="10" type="ORF">GAZ43_19560</name>
    <name evidence="11" type="ORF">SAMN04487924_105147</name>
    <name evidence="12" type="ORF">SAMN05216250_10564</name>
</gene>
<reference evidence="15 16" key="3">
    <citation type="journal article" date="2019" name="Nat. Med.">
        <title>A library of human gut bacterial isolates paired with longitudinal multiomics data enables mechanistic microbiome research.</title>
        <authorList>
            <person name="Poyet M."/>
            <person name="Groussin M."/>
            <person name="Gibbons S.M."/>
            <person name="Avila-Pacheco J."/>
            <person name="Jiang X."/>
            <person name="Kearney S.M."/>
            <person name="Perrotta A.R."/>
            <person name="Berdy B."/>
            <person name="Zhao S."/>
            <person name="Lieberman T.D."/>
            <person name="Swanson P.K."/>
            <person name="Smith M."/>
            <person name="Roesemann S."/>
            <person name="Alexander J.E."/>
            <person name="Rich S.A."/>
            <person name="Livny J."/>
            <person name="Vlamakis H."/>
            <person name="Clish C."/>
            <person name="Bullock K."/>
            <person name="Deik A."/>
            <person name="Scott J."/>
            <person name="Pierce K.A."/>
            <person name="Xavier R.J."/>
            <person name="Alm E.J."/>
        </authorList>
    </citation>
    <scope>NUCLEOTIDE SEQUENCE [LARGE SCALE GENOMIC DNA]</scope>
    <source>
        <strain evidence="10 15">BIOML-A16</strain>
        <strain evidence="9 16">BIOML-A62</strain>
    </source>
</reference>
<evidence type="ECO:0000256" key="2">
    <source>
        <dbReference type="ARBA" id="ARBA00022448"/>
    </source>
</evidence>
<evidence type="ECO:0000256" key="1">
    <source>
        <dbReference type="ARBA" id="ARBA00008987"/>
    </source>
</evidence>
<evidence type="ECO:0000256" key="4">
    <source>
        <dbReference type="ARBA" id="ARBA00023157"/>
    </source>
</evidence>
<evidence type="ECO:0000256" key="5">
    <source>
        <dbReference type="ARBA" id="ARBA00023284"/>
    </source>
</evidence>
<evidence type="ECO:0000313" key="10">
    <source>
        <dbReference type="EMBL" id="KAB6337233.1"/>
    </source>
</evidence>
<dbReference type="PROSITE" id="PS51352">
    <property type="entry name" value="THIOREDOXIN_2"/>
    <property type="match status" value="1"/>
</dbReference>
<keyword evidence="3" id="KW-0249">Electron transport</keyword>
<keyword evidence="4" id="KW-1015">Disulfide bond</keyword>
<protein>
    <recommendedName>
        <fullName evidence="6">Thioredoxin</fullName>
    </recommendedName>
</protein>
<dbReference type="RefSeq" id="WP_055235334.1">
    <property type="nucleotide sequence ID" value="NZ_CP042282.1"/>
</dbReference>
<dbReference type="InterPro" id="IPR017937">
    <property type="entry name" value="Thioredoxin_CS"/>
</dbReference>